<gene>
    <name evidence="2" type="ORF">SAMN04489747_2965</name>
</gene>
<accession>A0A1G7BHW6</accession>
<name>A0A1G7BHW6_9ACTN</name>
<evidence type="ECO:0000313" key="2">
    <source>
        <dbReference type="EMBL" id="SDE26629.1"/>
    </source>
</evidence>
<dbReference type="AlphaFoldDB" id="A0A1G7BHW6"/>
<organism evidence="2 3">
    <name type="scientific">Auraticoccus monumenti</name>
    <dbReference type="NCBI Taxonomy" id="675864"/>
    <lineage>
        <taxon>Bacteria</taxon>
        <taxon>Bacillati</taxon>
        <taxon>Actinomycetota</taxon>
        <taxon>Actinomycetes</taxon>
        <taxon>Propionibacteriales</taxon>
        <taxon>Propionibacteriaceae</taxon>
        <taxon>Auraticoccus</taxon>
    </lineage>
</organism>
<proteinExistence type="predicted"/>
<sequence>MVLRPSHALVRAALLLAVAGLLTLLTHQVALLVLVAPFAAWCALGVLRRPPRTVPEPSSALSARRLVVGSVAEHVVEAPGWVLDVEVPRPLRCELEPPLGAVVAADRTVVRVQPQRWGRHTVTPAPARLTDDWGLWRGSWRPVAQAFTVAPARDAPGGSEAVPHPVGLVGIHPSRVRGEGSALAEVRAFRTGDRLRRINWRVTSRTGELHTNATTAERDTELLVVTDTLSDVAGDGAGASSLDLTVLAAAAVSGHYLGLGDRVGLHDLGRVIGSVPPGAGARQRTRITEQLASATVERIDRSVVRRVHRVRPGSLVVVCSPLLDADVLLEVLRLVHRGAAVLAVDTLPPELGRLDDTPRGGAASALDALAERFRPGRFWEEAWALRRLERDVELSRLAELGVPVVPWRGLEGLGLVVGALAANRTAPRLSRSLGGGGR</sequence>
<dbReference type="OrthoDB" id="9776116at2"/>
<dbReference type="Pfam" id="PF01882">
    <property type="entry name" value="DUF58"/>
    <property type="match status" value="1"/>
</dbReference>
<dbReference type="STRING" id="675864.SAMN04489747_2965"/>
<dbReference type="Proteomes" id="UP000198546">
    <property type="component" value="Chromosome i"/>
</dbReference>
<evidence type="ECO:0000259" key="1">
    <source>
        <dbReference type="Pfam" id="PF01882"/>
    </source>
</evidence>
<protein>
    <submittedName>
        <fullName evidence="2">Uncharacterized conserved protein, DUF58 family, contains vWF domain</fullName>
    </submittedName>
</protein>
<dbReference type="InterPro" id="IPR002881">
    <property type="entry name" value="DUF58"/>
</dbReference>
<feature type="domain" description="DUF58" evidence="1">
    <location>
        <begin position="185"/>
        <end position="349"/>
    </location>
</feature>
<reference evidence="2 3" key="1">
    <citation type="submission" date="2016-10" db="EMBL/GenBank/DDBJ databases">
        <authorList>
            <person name="de Groot N.N."/>
        </authorList>
    </citation>
    <scope>NUCLEOTIDE SEQUENCE [LARGE SCALE GENOMIC DNA]</scope>
    <source>
        <strain evidence="2 3">MON 2.2</strain>
    </source>
</reference>
<dbReference type="EMBL" id="LT629688">
    <property type="protein sequence ID" value="SDE26629.1"/>
    <property type="molecule type" value="Genomic_DNA"/>
</dbReference>
<evidence type="ECO:0000313" key="3">
    <source>
        <dbReference type="Proteomes" id="UP000198546"/>
    </source>
</evidence>
<dbReference type="PANTHER" id="PTHR33608">
    <property type="entry name" value="BLL2464 PROTEIN"/>
    <property type="match status" value="1"/>
</dbReference>
<dbReference type="PANTHER" id="PTHR33608:SF14">
    <property type="entry name" value="POSSIBLE CONSERVED SECRETED PROTEIN"/>
    <property type="match status" value="1"/>
</dbReference>
<keyword evidence="3" id="KW-1185">Reference proteome</keyword>